<keyword evidence="8" id="KW-1015">Disulfide bond</keyword>
<dbReference type="InterPro" id="IPR033124">
    <property type="entry name" value="Ser_caboxypep_his_AS"/>
</dbReference>
<accession>A0AAD4PEF9</accession>
<dbReference type="Gene3D" id="3.40.50.1820">
    <property type="entry name" value="alpha/beta hydrolase"/>
    <property type="match status" value="1"/>
</dbReference>
<dbReference type="PROSITE" id="PS00131">
    <property type="entry name" value="CARBOXYPEPT_SER_SER"/>
    <property type="match status" value="1"/>
</dbReference>
<dbReference type="PROSITE" id="PS00560">
    <property type="entry name" value="CARBOXYPEPT_SER_HIS"/>
    <property type="match status" value="1"/>
</dbReference>
<evidence type="ECO:0000256" key="7">
    <source>
        <dbReference type="ARBA" id="ARBA00022801"/>
    </source>
</evidence>
<dbReference type="Proteomes" id="UP001190926">
    <property type="component" value="Unassembled WGS sequence"/>
</dbReference>
<dbReference type="GO" id="GO:0005773">
    <property type="term" value="C:vacuole"/>
    <property type="evidence" value="ECO:0007669"/>
    <property type="project" value="TreeGrafter"/>
</dbReference>
<gene>
    <name evidence="12" type="ORF">C2S53_011081</name>
</gene>
<dbReference type="PANTHER" id="PTHR11802:SF132">
    <property type="entry name" value="SERINE CARBOXYPEPTIDASE-LIKE 36-RELATED"/>
    <property type="match status" value="1"/>
</dbReference>
<dbReference type="Gene3D" id="3.40.50.11320">
    <property type="match status" value="1"/>
</dbReference>
<name>A0AAD4PEF9_PERFH</name>
<keyword evidence="4 11" id="KW-0121">Carboxypeptidase</keyword>
<comment type="function">
    <text evidence="10">Probable carboxypeptidase.</text>
</comment>
<comment type="caution">
    <text evidence="12">The sequence shown here is derived from an EMBL/GenBank/DDBJ whole genome shotgun (WGS) entry which is preliminary data.</text>
</comment>
<evidence type="ECO:0000256" key="9">
    <source>
        <dbReference type="ARBA" id="ARBA00023180"/>
    </source>
</evidence>
<evidence type="ECO:0000256" key="2">
    <source>
        <dbReference type="ARBA" id="ARBA00009431"/>
    </source>
</evidence>
<evidence type="ECO:0000256" key="3">
    <source>
        <dbReference type="ARBA" id="ARBA00022525"/>
    </source>
</evidence>
<dbReference type="EMBL" id="SDAM02000019">
    <property type="protein sequence ID" value="KAH6836933.1"/>
    <property type="molecule type" value="Genomic_DNA"/>
</dbReference>
<evidence type="ECO:0000313" key="13">
    <source>
        <dbReference type="Proteomes" id="UP001190926"/>
    </source>
</evidence>
<dbReference type="GO" id="GO:0004185">
    <property type="term" value="F:serine-type carboxypeptidase activity"/>
    <property type="evidence" value="ECO:0007669"/>
    <property type="project" value="UniProtKB-UniRule"/>
</dbReference>
<dbReference type="EC" id="3.4.16.-" evidence="11"/>
<dbReference type="GO" id="GO:0006508">
    <property type="term" value="P:proteolysis"/>
    <property type="evidence" value="ECO:0007669"/>
    <property type="project" value="UniProtKB-KW"/>
</dbReference>
<evidence type="ECO:0000256" key="10">
    <source>
        <dbReference type="ARBA" id="ARBA00037399"/>
    </source>
</evidence>
<dbReference type="FunFam" id="3.40.50.11320:FF:000001">
    <property type="entry name" value="Carboxypeptidase"/>
    <property type="match status" value="1"/>
</dbReference>
<evidence type="ECO:0000256" key="8">
    <source>
        <dbReference type="ARBA" id="ARBA00023157"/>
    </source>
</evidence>
<keyword evidence="7 11" id="KW-0378">Hydrolase</keyword>
<evidence type="ECO:0000313" key="12">
    <source>
        <dbReference type="EMBL" id="KAH6836933.1"/>
    </source>
</evidence>
<keyword evidence="3" id="KW-0964">Secreted</keyword>
<organism evidence="12 13">
    <name type="scientific">Perilla frutescens var. hirtella</name>
    <name type="common">Perilla citriodora</name>
    <name type="synonym">Perilla setoyensis</name>
    <dbReference type="NCBI Taxonomy" id="608512"/>
    <lineage>
        <taxon>Eukaryota</taxon>
        <taxon>Viridiplantae</taxon>
        <taxon>Streptophyta</taxon>
        <taxon>Embryophyta</taxon>
        <taxon>Tracheophyta</taxon>
        <taxon>Spermatophyta</taxon>
        <taxon>Magnoliopsida</taxon>
        <taxon>eudicotyledons</taxon>
        <taxon>Gunneridae</taxon>
        <taxon>Pentapetalae</taxon>
        <taxon>asterids</taxon>
        <taxon>lamiids</taxon>
        <taxon>Lamiales</taxon>
        <taxon>Lamiaceae</taxon>
        <taxon>Nepetoideae</taxon>
        <taxon>Elsholtzieae</taxon>
        <taxon>Perilla</taxon>
    </lineage>
</organism>
<protein>
    <recommendedName>
        <fullName evidence="11">Carboxypeptidase</fullName>
        <ecNumber evidence="11">3.4.16.-</ecNumber>
    </recommendedName>
</protein>
<sequence>MREKKEIDRRHFNASNMHFDEAEIDEGMKEHDRIERLPGQPEVQFNQYGGYVTVNRTTGRAFYYYFVEAHHSHNSLPLLLWLNGGPGCSSIGYGAMEELGPFRVNMDGKTLNINNFSWNHAANVLFVESPAGVGFSYSNTSSDLEEGGDRGTAMDNYAFLVKWLERFPEFKDRDFYISGESYAGHYAPQLAHTILYHNRKPNTTIFINLKGIIIGNPTMNDETDAKGMYEYYESHALIPEETLTQILQYCDFRDNHIGLSTQCLVGILECERNIAALDIYNIYAPTCSNSTHTTSHNTLATNIDPCIDEYVHTYLNRPEVQVALHANITKIPYDWQACSKVIGKWQDSPSTVIPLLNDFIASGLRVWIYSGDMDGRIPITSTKLSIRLMKLTPTTPWLPWYFDNEIGGYRQVYEGNLTFATVRGAGHQVPTYQPARALFLINHFLAGKDLPTSRNLTFFSSPHY</sequence>
<dbReference type="InterPro" id="IPR029058">
    <property type="entry name" value="AB_hydrolase_fold"/>
</dbReference>
<dbReference type="InterPro" id="IPR018202">
    <property type="entry name" value="Ser_caboxypep_ser_AS"/>
</dbReference>
<dbReference type="FunFam" id="3.40.50.1820:FF:000030">
    <property type="entry name" value="Carboxypeptidase"/>
    <property type="match status" value="1"/>
</dbReference>
<evidence type="ECO:0000256" key="6">
    <source>
        <dbReference type="ARBA" id="ARBA00022729"/>
    </source>
</evidence>
<dbReference type="GO" id="GO:0005576">
    <property type="term" value="C:extracellular region"/>
    <property type="evidence" value="ECO:0007669"/>
    <property type="project" value="UniProtKB-SubCell"/>
</dbReference>
<keyword evidence="9" id="KW-0325">Glycoprotein</keyword>
<keyword evidence="5 11" id="KW-0645">Protease</keyword>
<dbReference type="InterPro" id="IPR001563">
    <property type="entry name" value="Peptidase_S10"/>
</dbReference>
<dbReference type="Gene3D" id="6.10.250.940">
    <property type="match status" value="1"/>
</dbReference>
<keyword evidence="13" id="KW-1185">Reference proteome</keyword>
<evidence type="ECO:0000256" key="4">
    <source>
        <dbReference type="ARBA" id="ARBA00022645"/>
    </source>
</evidence>
<dbReference type="AlphaFoldDB" id="A0AAD4PEF9"/>
<evidence type="ECO:0000256" key="1">
    <source>
        <dbReference type="ARBA" id="ARBA00004613"/>
    </source>
</evidence>
<evidence type="ECO:0000256" key="5">
    <source>
        <dbReference type="ARBA" id="ARBA00022670"/>
    </source>
</evidence>
<evidence type="ECO:0000256" key="11">
    <source>
        <dbReference type="RuleBase" id="RU361156"/>
    </source>
</evidence>
<proteinExistence type="inferred from homology"/>
<dbReference type="PRINTS" id="PR00724">
    <property type="entry name" value="CRBOXYPTASEC"/>
</dbReference>
<dbReference type="PANTHER" id="PTHR11802">
    <property type="entry name" value="SERINE PROTEASE FAMILY S10 SERINE CARBOXYPEPTIDASE"/>
    <property type="match status" value="1"/>
</dbReference>
<comment type="subcellular location">
    <subcellularLocation>
        <location evidence="1">Secreted</location>
    </subcellularLocation>
</comment>
<keyword evidence="6" id="KW-0732">Signal</keyword>
<reference evidence="12 13" key="1">
    <citation type="journal article" date="2021" name="Nat. Commun.">
        <title>Incipient diploidization of the medicinal plant Perilla within 10,000 years.</title>
        <authorList>
            <person name="Zhang Y."/>
            <person name="Shen Q."/>
            <person name="Leng L."/>
            <person name="Zhang D."/>
            <person name="Chen S."/>
            <person name="Shi Y."/>
            <person name="Ning Z."/>
            <person name="Chen S."/>
        </authorList>
    </citation>
    <scope>NUCLEOTIDE SEQUENCE [LARGE SCALE GENOMIC DNA]</scope>
    <source>
        <strain evidence="13">cv. PC099</strain>
    </source>
</reference>
<dbReference type="SUPFAM" id="SSF53474">
    <property type="entry name" value="alpha/beta-Hydrolases"/>
    <property type="match status" value="1"/>
</dbReference>
<dbReference type="Pfam" id="PF00450">
    <property type="entry name" value="Peptidase_S10"/>
    <property type="match status" value="1"/>
</dbReference>
<comment type="similarity">
    <text evidence="2 11">Belongs to the peptidase S10 family.</text>
</comment>